<evidence type="ECO:0000313" key="8">
    <source>
        <dbReference type="EMBL" id="PWV59805.1"/>
    </source>
</evidence>
<dbReference type="GO" id="GO:0022857">
    <property type="term" value="F:transmembrane transporter activity"/>
    <property type="evidence" value="ECO:0007669"/>
    <property type="project" value="InterPro"/>
</dbReference>
<dbReference type="SUPFAM" id="SSF111369">
    <property type="entry name" value="HlyD-like secretion proteins"/>
    <property type="match status" value="1"/>
</dbReference>
<dbReference type="Pfam" id="PF25967">
    <property type="entry name" value="RND-MFP_C"/>
    <property type="match status" value="1"/>
</dbReference>
<evidence type="ECO:0000256" key="2">
    <source>
        <dbReference type="ARBA" id="ARBA00009477"/>
    </source>
</evidence>
<sequence>MPHRPPLPALPALLVLLASLALLYACDKPQAASPAAAQPKPEVGFVELQHEALTLNTELPGRTSAHLIAEVRPQVGGIVQKRLFREGTEVKAGEMLYQIDPASFQAAYDSAKADLAKAQANIRSLQLKVERYRDLVGIKAVSQQDYDDAKASLLQADAEVEAAKAALETARINLDHTRVTAPISGRIGRSAVTAGALVTADQSTALATIQQLDPIYVDVTRSSTEWLRLQQALASGRLQQPGDNAISVRLRLEDGRDYPQTGRLLFSEVTVDESSGAITLRAEFPNPRQLLLPGMYVRALLDEGVDTAALLVPQRAVSRDPRGGATVYVINADNKIELRSIETERAVGDRWLLRSGLDAGAHVVVDGLQKIRPGLEVKPVAFAPQLPAATVADEAPAGNAGAAR</sequence>
<feature type="domain" description="Multidrug resistance protein MdtA-like barrel-sandwich hybrid" evidence="5">
    <location>
        <begin position="68"/>
        <end position="210"/>
    </location>
</feature>
<comment type="similarity">
    <text evidence="2">Belongs to the membrane fusion protein (MFP) (TC 8.A.1) family.</text>
</comment>
<dbReference type="Gene3D" id="2.40.420.20">
    <property type="match status" value="1"/>
</dbReference>
<dbReference type="Gene3D" id="2.40.50.100">
    <property type="match status" value="1"/>
</dbReference>
<dbReference type="InterPro" id="IPR058627">
    <property type="entry name" value="MdtA-like_C"/>
</dbReference>
<dbReference type="Pfam" id="PF25944">
    <property type="entry name" value="Beta-barrel_RND"/>
    <property type="match status" value="1"/>
</dbReference>
<dbReference type="Pfam" id="PF25876">
    <property type="entry name" value="HH_MFP_RND"/>
    <property type="match status" value="1"/>
</dbReference>
<proteinExistence type="inferred from homology"/>
<dbReference type="Pfam" id="PF25917">
    <property type="entry name" value="BSH_RND"/>
    <property type="match status" value="1"/>
</dbReference>
<dbReference type="Gene3D" id="1.10.287.470">
    <property type="entry name" value="Helix hairpin bin"/>
    <property type="match status" value="1"/>
</dbReference>
<keyword evidence="3" id="KW-0175">Coiled coil</keyword>
<name>A0A317MRZ3_9GAMM</name>
<feature type="domain" description="Multidrug resistance protein MdtA-like C-terminal permuted SH3" evidence="7">
    <location>
        <begin position="309"/>
        <end position="370"/>
    </location>
</feature>
<dbReference type="PROSITE" id="PS51257">
    <property type="entry name" value="PROKAR_LIPOPROTEIN"/>
    <property type="match status" value="1"/>
</dbReference>
<dbReference type="NCBIfam" id="TIGR01730">
    <property type="entry name" value="RND_mfp"/>
    <property type="match status" value="1"/>
</dbReference>
<keyword evidence="9" id="KW-1185">Reference proteome</keyword>
<dbReference type="InterPro" id="IPR006143">
    <property type="entry name" value="RND_pump_MFP"/>
</dbReference>
<feature type="domain" description="Multidrug resistance protein MdtA-like beta-barrel" evidence="6">
    <location>
        <begin position="214"/>
        <end position="304"/>
    </location>
</feature>
<dbReference type="Gene3D" id="2.40.30.170">
    <property type="match status" value="1"/>
</dbReference>
<dbReference type="PANTHER" id="PTHR30158:SF3">
    <property type="entry name" value="MULTIDRUG EFFLUX PUMP SUBUNIT ACRA-RELATED"/>
    <property type="match status" value="1"/>
</dbReference>
<comment type="subcellular location">
    <subcellularLocation>
        <location evidence="1">Cell inner membrane</location>
        <topology evidence="1">Lipid-anchor</topology>
    </subcellularLocation>
</comment>
<dbReference type="Proteomes" id="UP000246569">
    <property type="component" value="Unassembled WGS sequence"/>
</dbReference>
<dbReference type="OrthoDB" id="9816569at2"/>
<evidence type="ECO:0000313" key="9">
    <source>
        <dbReference type="Proteomes" id="UP000246569"/>
    </source>
</evidence>
<evidence type="ECO:0000259" key="4">
    <source>
        <dbReference type="Pfam" id="PF25876"/>
    </source>
</evidence>
<dbReference type="GO" id="GO:0046677">
    <property type="term" value="P:response to antibiotic"/>
    <property type="evidence" value="ECO:0007669"/>
    <property type="project" value="TreeGrafter"/>
</dbReference>
<dbReference type="FunFam" id="1.10.287.470:FF:000002">
    <property type="entry name" value="Efflux RND transporter periplasmic adaptor subunit"/>
    <property type="match status" value="1"/>
</dbReference>
<dbReference type="InterPro" id="IPR058626">
    <property type="entry name" value="MdtA-like_b-barrel"/>
</dbReference>
<feature type="domain" description="Multidrug resistance protein MdtA-like alpha-helical hairpin" evidence="4">
    <location>
        <begin position="108"/>
        <end position="177"/>
    </location>
</feature>
<evidence type="ECO:0000259" key="7">
    <source>
        <dbReference type="Pfam" id="PF25967"/>
    </source>
</evidence>
<dbReference type="InterPro" id="IPR058625">
    <property type="entry name" value="MdtA-like_BSH"/>
</dbReference>
<evidence type="ECO:0000259" key="6">
    <source>
        <dbReference type="Pfam" id="PF25944"/>
    </source>
</evidence>
<dbReference type="EMBL" id="QGTJ01000009">
    <property type="protein sequence ID" value="PWV59805.1"/>
    <property type="molecule type" value="Genomic_DNA"/>
</dbReference>
<dbReference type="PANTHER" id="PTHR30158">
    <property type="entry name" value="ACRA/E-RELATED COMPONENT OF DRUG EFFLUX TRANSPORTER"/>
    <property type="match status" value="1"/>
</dbReference>
<organism evidence="8 9">
    <name type="scientific">Plasticicumulans acidivorans</name>
    <dbReference type="NCBI Taxonomy" id="886464"/>
    <lineage>
        <taxon>Bacteria</taxon>
        <taxon>Pseudomonadati</taxon>
        <taxon>Pseudomonadota</taxon>
        <taxon>Gammaproteobacteria</taxon>
        <taxon>Candidatus Competibacteraceae</taxon>
        <taxon>Plasticicumulans</taxon>
    </lineage>
</organism>
<gene>
    <name evidence="8" type="ORF">C7443_10958</name>
</gene>
<dbReference type="GO" id="GO:0005886">
    <property type="term" value="C:plasma membrane"/>
    <property type="evidence" value="ECO:0007669"/>
    <property type="project" value="UniProtKB-SubCell"/>
</dbReference>
<feature type="coiled-coil region" evidence="3">
    <location>
        <begin position="108"/>
        <end position="173"/>
    </location>
</feature>
<dbReference type="FunFam" id="2.40.420.20:FF:000001">
    <property type="entry name" value="Efflux RND transporter periplasmic adaptor subunit"/>
    <property type="match status" value="1"/>
</dbReference>
<comment type="caution">
    <text evidence="8">The sequence shown here is derived from an EMBL/GenBank/DDBJ whole genome shotgun (WGS) entry which is preliminary data.</text>
</comment>
<evidence type="ECO:0000259" key="5">
    <source>
        <dbReference type="Pfam" id="PF25917"/>
    </source>
</evidence>
<evidence type="ECO:0000256" key="1">
    <source>
        <dbReference type="ARBA" id="ARBA00004519"/>
    </source>
</evidence>
<dbReference type="InterPro" id="IPR058624">
    <property type="entry name" value="MdtA-like_HH"/>
</dbReference>
<protein>
    <submittedName>
        <fullName evidence="8">Membrane fusion protein (Multidrug efflux system)</fullName>
    </submittedName>
</protein>
<dbReference type="RefSeq" id="WP_110019417.1">
    <property type="nucleotide sequence ID" value="NZ_QGTJ01000009.1"/>
</dbReference>
<accession>A0A317MRZ3</accession>
<reference evidence="8 9" key="1">
    <citation type="submission" date="2018-05" db="EMBL/GenBank/DDBJ databases">
        <title>Genomic Encyclopedia of Type Strains, Phase IV (KMG-IV): sequencing the most valuable type-strain genomes for metagenomic binning, comparative biology and taxonomic classification.</title>
        <authorList>
            <person name="Goeker M."/>
        </authorList>
    </citation>
    <scope>NUCLEOTIDE SEQUENCE [LARGE SCALE GENOMIC DNA]</scope>
    <source>
        <strain evidence="8 9">DSM 23606</strain>
    </source>
</reference>
<evidence type="ECO:0000256" key="3">
    <source>
        <dbReference type="SAM" id="Coils"/>
    </source>
</evidence>
<dbReference type="AlphaFoldDB" id="A0A317MRZ3"/>